<gene>
    <name evidence="2" type="ORF">OS493_001037</name>
</gene>
<proteinExistence type="predicted"/>
<accession>A0A9W9ZUG7</accession>
<name>A0A9W9ZUG7_9CNID</name>
<reference evidence="2" key="1">
    <citation type="submission" date="2023-01" db="EMBL/GenBank/DDBJ databases">
        <title>Genome assembly of the deep-sea coral Lophelia pertusa.</title>
        <authorList>
            <person name="Herrera S."/>
            <person name="Cordes E."/>
        </authorList>
    </citation>
    <scope>NUCLEOTIDE SEQUENCE</scope>
    <source>
        <strain evidence="2">USNM1676648</strain>
        <tissue evidence="2">Polyp</tissue>
    </source>
</reference>
<feature type="chain" id="PRO_5040893709" evidence="1">
    <location>
        <begin position="21"/>
        <end position="228"/>
    </location>
</feature>
<evidence type="ECO:0000313" key="3">
    <source>
        <dbReference type="Proteomes" id="UP001163046"/>
    </source>
</evidence>
<dbReference type="AlphaFoldDB" id="A0A9W9ZUG7"/>
<evidence type="ECO:0000256" key="1">
    <source>
        <dbReference type="SAM" id="SignalP"/>
    </source>
</evidence>
<comment type="caution">
    <text evidence="2">The sequence shown here is derived from an EMBL/GenBank/DDBJ whole genome shotgun (WGS) entry which is preliminary data.</text>
</comment>
<organism evidence="2 3">
    <name type="scientific">Desmophyllum pertusum</name>
    <dbReference type="NCBI Taxonomy" id="174260"/>
    <lineage>
        <taxon>Eukaryota</taxon>
        <taxon>Metazoa</taxon>
        <taxon>Cnidaria</taxon>
        <taxon>Anthozoa</taxon>
        <taxon>Hexacorallia</taxon>
        <taxon>Scleractinia</taxon>
        <taxon>Caryophylliina</taxon>
        <taxon>Caryophylliidae</taxon>
        <taxon>Desmophyllum</taxon>
    </lineage>
</organism>
<keyword evidence="3" id="KW-1185">Reference proteome</keyword>
<sequence length="228" mass="25206">MSDLVCLFLLVLTAGNLVPAASTVMRRSPRCEEQLQSVDVDPAVCERLRSAVTSVRHAVLDIDAKMSESVKDAIEEATEFCGRLPMYLRRKRRALQLQKQKRQVQDDLSDFHVIAKNAASSAVSAVKQGSKEIRDALFHTMIALHSSQAVINEAARDILGKIMSKRSTDESVSEAMLKVSVEMKASMTKAVLAASSGFKDMMNNMELKMKALLQDKVHVGFLMPAKLR</sequence>
<dbReference type="OrthoDB" id="6007542at2759"/>
<keyword evidence="1" id="KW-0732">Signal</keyword>
<dbReference type="EMBL" id="MU825873">
    <property type="protein sequence ID" value="KAJ7387695.1"/>
    <property type="molecule type" value="Genomic_DNA"/>
</dbReference>
<feature type="signal peptide" evidence="1">
    <location>
        <begin position="1"/>
        <end position="20"/>
    </location>
</feature>
<evidence type="ECO:0000313" key="2">
    <source>
        <dbReference type="EMBL" id="KAJ7387695.1"/>
    </source>
</evidence>
<protein>
    <submittedName>
        <fullName evidence="2">Uncharacterized protein</fullName>
    </submittedName>
</protein>
<dbReference type="Proteomes" id="UP001163046">
    <property type="component" value="Unassembled WGS sequence"/>
</dbReference>